<name>A0A4C1SXT8_EUMVA</name>
<evidence type="ECO:0000313" key="3">
    <source>
        <dbReference type="Proteomes" id="UP000299102"/>
    </source>
</evidence>
<dbReference type="Proteomes" id="UP000299102">
    <property type="component" value="Unassembled WGS sequence"/>
</dbReference>
<proteinExistence type="predicted"/>
<evidence type="ECO:0000256" key="1">
    <source>
        <dbReference type="SAM" id="MobiDB-lite"/>
    </source>
</evidence>
<feature type="region of interest" description="Disordered" evidence="1">
    <location>
        <begin position="116"/>
        <end position="157"/>
    </location>
</feature>
<dbReference type="AlphaFoldDB" id="A0A4C1SXT8"/>
<feature type="compositionally biased region" description="Polar residues" evidence="1">
    <location>
        <begin position="146"/>
        <end position="157"/>
    </location>
</feature>
<evidence type="ECO:0000313" key="2">
    <source>
        <dbReference type="EMBL" id="GBP06735.1"/>
    </source>
</evidence>
<protein>
    <submittedName>
        <fullName evidence="2">Uncharacterized protein</fullName>
    </submittedName>
</protein>
<keyword evidence="3" id="KW-1185">Reference proteome</keyword>
<comment type="caution">
    <text evidence="2">The sequence shown here is derived from an EMBL/GenBank/DDBJ whole genome shotgun (WGS) entry which is preliminary data.</text>
</comment>
<dbReference type="EMBL" id="BGZK01000023">
    <property type="protein sequence ID" value="GBP06735.1"/>
    <property type="molecule type" value="Genomic_DNA"/>
</dbReference>
<sequence>MILHCFTSTDIDISQLCGRSNRYIDCLFIRYVHKYRYSSVRGTREVGGSSFATFPKPSRSLGAGHWGTCAWPIAPSVTIAVIYTSGWLVHELRPTYQSNSVKVHVKTVHLKEPAPYVSRNRLKRTGRRAAVPAQSLDADDPDHSTEPAQSHTDTAFY</sequence>
<accession>A0A4C1SXT8</accession>
<organism evidence="2 3">
    <name type="scientific">Eumeta variegata</name>
    <name type="common">Bagworm moth</name>
    <name type="synonym">Eumeta japonica</name>
    <dbReference type="NCBI Taxonomy" id="151549"/>
    <lineage>
        <taxon>Eukaryota</taxon>
        <taxon>Metazoa</taxon>
        <taxon>Ecdysozoa</taxon>
        <taxon>Arthropoda</taxon>
        <taxon>Hexapoda</taxon>
        <taxon>Insecta</taxon>
        <taxon>Pterygota</taxon>
        <taxon>Neoptera</taxon>
        <taxon>Endopterygota</taxon>
        <taxon>Lepidoptera</taxon>
        <taxon>Glossata</taxon>
        <taxon>Ditrysia</taxon>
        <taxon>Tineoidea</taxon>
        <taxon>Psychidae</taxon>
        <taxon>Oiketicinae</taxon>
        <taxon>Eumeta</taxon>
    </lineage>
</organism>
<reference evidence="2 3" key="1">
    <citation type="journal article" date="2019" name="Commun. Biol.">
        <title>The bagworm genome reveals a unique fibroin gene that provides high tensile strength.</title>
        <authorList>
            <person name="Kono N."/>
            <person name="Nakamura H."/>
            <person name="Ohtoshi R."/>
            <person name="Tomita M."/>
            <person name="Numata K."/>
            <person name="Arakawa K."/>
        </authorList>
    </citation>
    <scope>NUCLEOTIDE SEQUENCE [LARGE SCALE GENOMIC DNA]</scope>
</reference>
<gene>
    <name evidence="2" type="ORF">EVAR_92676_1</name>
</gene>
<dbReference type="OrthoDB" id="7413572at2759"/>